<dbReference type="EMBL" id="CP132508">
    <property type="protein sequence ID" value="WPD18715.1"/>
    <property type="molecule type" value="Genomic_DNA"/>
</dbReference>
<evidence type="ECO:0000256" key="3">
    <source>
        <dbReference type="SAM" id="MobiDB-lite"/>
    </source>
</evidence>
<name>A0ABZ0QML0_9FIRM</name>
<dbReference type="RefSeq" id="WP_318750516.1">
    <property type="nucleotide sequence ID" value="NZ_CP132508.1"/>
</dbReference>
<evidence type="ECO:0000313" key="5">
    <source>
        <dbReference type="Proteomes" id="UP001304683"/>
    </source>
</evidence>
<keyword evidence="5" id="KW-1185">Reference proteome</keyword>
<keyword evidence="1" id="KW-0238">DNA-binding</keyword>
<evidence type="ECO:0000313" key="4">
    <source>
        <dbReference type="EMBL" id="WPD18715.1"/>
    </source>
</evidence>
<proteinExistence type="predicted"/>
<gene>
    <name evidence="4" type="ORF">Q5761_10165</name>
</gene>
<feature type="coiled-coil region" evidence="2">
    <location>
        <begin position="62"/>
        <end position="107"/>
    </location>
</feature>
<dbReference type="NCBIfam" id="TIGR01766">
    <property type="entry name" value="IS200/IS605 family accessory protein TnpB-like domain"/>
    <property type="match status" value="1"/>
</dbReference>
<protein>
    <submittedName>
        <fullName evidence="4">IS200/IS605 family accessory protein TnpB-related protein</fullName>
    </submittedName>
</protein>
<accession>A0ABZ0QML0</accession>
<evidence type="ECO:0000256" key="1">
    <source>
        <dbReference type="ARBA" id="ARBA00023125"/>
    </source>
</evidence>
<feature type="compositionally biased region" description="Basic and acidic residues" evidence="3">
    <location>
        <begin position="481"/>
        <end position="492"/>
    </location>
</feature>
<dbReference type="InterPro" id="IPR010095">
    <property type="entry name" value="Cas12f1-like_TNB"/>
</dbReference>
<reference evidence="4 5" key="1">
    <citation type="submission" date="2023-08" db="EMBL/GenBank/DDBJ databases">
        <title>Genome sequence of Thermaerobacter compostii strain Ins1, a spore-forming filamentous bacterium isolated from a deep geothermal reservoir.</title>
        <authorList>
            <person name="Bregnard D."/>
            <person name="Gonzalez D."/>
            <person name="Junier P."/>
        </authorList>
    </citation>
    <scope>NUCLEOTIDE SEQUENCE [LARGE SCALE GENOMIC DNA]</scope>
    <source>
        <strain evidence="4 5">Ins1</strain>
    </source>
</reference>
<evidence type="ECO:0000256" key="2">
    <source>
        <dbReference type="SAM" id="Coils"/>
    </source>
</evidence>
<dbReference type="Proteomes" id="UP001304683">
    <property type="component" value="Chromosome"/>
</dbReference>
<sequence>MTWPMQATFQTKIQDRSVYPALDAIAALYGRLLRRLFVDLYVHRRPLSECKQQYISRHGMTARQFNALATELQGKVKAAEESHRHHQANLRRQIQATERAIAKLHKQETALAAGKGRWAALSPAERAERRRRVRFRLHQKKRRLAMLRARLETAKARTGLPSICFGSRRLFHRQFHLEVNGFASHDEWRKAWRDARSQSFFCIGSKDEMSGNQTCSLFGNRLRLRVPNALAARFGRYVWLHGIRFPYGQDVIMAAIASGRAISYRFVRQNGAWYVFATTERPAAPITTSRRAGALGADLNPDRLAVAEVDRFGNPVAARDIRFQIQGKRREQVKAILGEGVADLVAWAKGAGKPIVVERLDFRAKKTRLREEGPRYARMLSAFAYAAFMALLLSRAAREGVEVIRVNPAFTSVIGKVKFMARYGLSPHAAAAVAIARRGLGLGERLRSGTARPLPVRNRGRHVWSDWRRIAPSVRGKRAHRLYERSSEDAPGRGKPRSTRAPAASRPHSPGCDGLAWGPGCDPPARIVGSAVRPAS</sequence>
<organism evidence="4 5">
    <name type="scientific">Thermaerobacter composti</name>
    <dbReference type="NCBI Taxonomy" id="554949"/>
    <lineage>
        <taxon>Bacteria</taxon>
        <taxon>Bacillati</taxon>
        <taxon>Bacillota</taxon>
        <taxon>Clostridia</taxon>
        <taxon>Eubacteriales</taxon>
        <taxon>Clostridiales Family XVII. Incertae Sedis</taxon>
        <taxon>Thermaerobacter</taxon>
    </lineage>
</organism>
<feature type="region of interest" description="Disordered" evidence="3">
    <location>
        <begin position="478"/>
        <end position="536"/>
    </location>
</feature>
<keyword evidence="2" id="KW-0175">Coiled coil</keyword>